<accession>A0A5M6IFN4</accession>
<keyword evidence="3" id="KW-1185">Reference proteome</keyword>
<name>A0A5M6IFN4_9PROT</name>
<dbReference type="InterPro" id="IPR013830">
    <property type="entry name" value="SGNH_hydro"/>
</dbReference>
<reference evidence="2 3" key="1">
    <citation type="submission" date="2019-09" db="EMBL/GenBank/DDBJ databases">
        <title>Genome sequence of Roseospira marina, one of the more divergent members of the non-sulfur purple photosynthetic bacterial family, the Rhodospirillaceae.</title>
        <authorList>
            <person name="Meyer T."/>
            <person name="Kyndt J."/>
        </authorList>
    </citation>
    <scope>NUCLEOTIDE SEQUENCE [LARGE SCALE GENOMIC DNA]</scope>
    <source>
        <strain evidence="2 3">DSM 15113</strain>
    </source>
</reference>
<comment type="caution">
    <text evidence="2">The sequence shown here is derived from an EMBL/GenBank/DDBJ whole genome shotgun (WGS) entry which is preliminary data.</text>
</comment>
<dbReference type="InterPro" id="IPR036514">
    <property type="entry name" value="SGNH_hydro_sf"/>
</dbReference>
<sequence>MTARHRLVVWGLIGSLVLAAVLGGVAWTVRSEYIDTKLAQARAERGPIARSFDEGWPDRSGPRVLLIGDSRVAHWKPYLPTDLPVMERGLPGETAVQLARRFSRDGLGAGADIIVVQAGINDLVAASLMPADARAAVVDAVSRAFAAMHAAAEGAGICLVPTTIVPPSHPSLARWLVWDSSVFGMVEHVNARLRAAGGPSGTAVLDAAALLAPEGRVESPFRRDTLHLTAPAYDALNAALRQHVMDLAAACR</sequence>
<organism evidence="2 3">
    <name type="scientific">Roseospira marina</name>
    <dbReference type="NCBI Taxonomy" id="140057"/>
    <lineage>
        <taxon>Bacteria</taxon>
        <taxon>Pseudomonadati</taxon>
        <taxon>Pseudomonadota</taxon>
        <taxon>Alphaproteobacteria</taxon>
        <taxon>Rhodospirillales</taxon>
        <taxon>Rhodospirillaceae</taxon>
        <taxon>Roseospira</taxon>
    </lineage>
</organism>
<dbReference type="RefSeq" id="WP_150061064.1">
    <property type="nucleotide sequence ID" value="NZ_JACHII010000003.1"/>
</dbReference>
<gene>
    <name evidence="2" type="ORF">F1188_03875</name>
</gene>
<dbReference type="Pfam" id="PF13472">
    <property type="entry name" value="Lipase_GDSL_2"/>
    <property type="match status" value="1"/>
</dbReference>
<evidence type="ECO:0000313" key="2">
    <source>
        <dbReference type="EMBL" id="KAA5607054.1"/>
    </source>
</evidence>
<dbReference type="Proteomes" id="UP000324065">
    <property type="component" value="Unassembled WGS sequence"/>
</dbReference>
<evidence type="ECO:0000313" key="3">
    <source>
        <dbReference type="Proteomes" id="UP000324065"/>
    </source>
</evidence>
<dbReference type="GO" id="GO:0016788">
    <property type="term" value="F:hydrolase activity, acting on ester bonds"/>
    <property type="evidence" value="ECO:0007669"/>
    <property type="project" value="UniProtKB-ARBA"/>
</dbReference>
<dbReference type="EMBL" id="VWPJ01000002">
    <property type="protein sequence ID" value="KAA5607054.1"/>
    <property type="molecule type" value="Genomic_DNA"/>
</dbReference>
<evidence type="ECO:0000259" key="1">
    <source>
        <dbReference type="Pfam" id="PF13472"/>
    </source>
</evidence>
<feature type="domain" description="SGNH hydrolase-type esterase" evidence="1">
    <location>
        <begin position="73"/>
        <end position="234"/>
    </location>
</feature>
<dbReference type="SUPFAM" id="SSF52266">
    <property type="entry name" value="SGNH hydrolase"/>
    <property type="match status" value="1"/>
</dbReference>
<dbReference type="AlphaFoldDB" id="A0A5M6IFN4"/>
<protein>
    <recommendedName>
        <fullName evidence="1">SGNH hydrolase-type esterase domain-containing protein</fullName>
    </recommendedName>
</protein>
<proteinExistence type="predicted"/>
<dbReference type="OrthoDB" id="9794725at2"/>
<dbReference type="Gene3D" id="3.40.50.1110">
    <property type="entry name" value="SGNH hydrolase"/>
    <property type="match status" value="1"/>
</dbReference>